<evidence type="ECO:0000256" key="1">
    <source>
        <dbReference type="SAM" id="MobiDB-lite"/>
    </source>
</evidence>
<protein>
    <submittedName>
        <fullName evidence="2">HssA/2C/7E family protein</fullName>
    </submittedName>
</protein>
<feature type="compositionally biased region" description="Polar residues" evidence="1">
    <location>
        <begin position="1"/>
        <end position="13"/>
    </location>
</feature>
<dbReference type="InterPro" id="IPR008455">
    <property type="entry name" value="HssA/B-related"/>
</dbReference>
<reference evidence="2 3" key="1">
    <citation type="submission" date="2015-12" db="EMBL/GenBank/DDBJ databases">
        <title>Dictyostelia acquired genes for synthesis and detection of signals that induce cell-type specialization by lateral gene transfer from prokaryotes.</title>
        <authorList>
            <person name="Gloeckner G."/>
            <person name="Schaap P."/>
        </authorList>
    </citation>
    <scope>NUCLEOTIDE SEQUENCE [LARGE SCALE GENOMIC DNA]</scope>
    <source>
        <strain evidence="2 3">TK</strain>
    </source>
</reference>
<evidence type="ECO:0000313" key="3">
    <source>
        <dbReference type="Proteomes" id="UP000076078"/>
    </source>
</evidence>
<dbReference type="FunCoup" id="A0A151ZJM9">
    <property type="interactions" value="365"/>
</dbReference>
<sequence length="74" mass="7950">MIFKSLSQISNPTQSITKSSIQSSSSSGSNQSMNSIAGGCNSCGHYYYGGLLGTGINVDIDIDIDINVHRYRRC</sequence>
<dbReference type="InParanoid" id="A0A151ZJM9"/>
<proteinExistence type="predicted"/>
<dbReference type="AlphaFoldDB" id="A0A151ZJM9"/>
<accession>A0A151ZJM9</accession>
<keyword evidence="3" id="KW-1185">Reference proteome</keyword>
<evidence type="ECO:0000313" key="2">
    <source>
        <dbReference type="EMBL" id="KYQ94183.1"/>
    </source>
</evidence>
<dbReference type="EMBL" id="LODT01000022">
    <property type="protein sequence ID" value="KYQ94183.1"/>
    <property type="molecule type" value="Genomic_DNA"/>
</dbReference>
<dbReference type="Pfam" id="PF05710">
    <property type="entry name" value="Coiled"/>
    <property type="match status" value="1"/>
</dbReference>
<name>A0A151ZJM9_TIELA</name>
<feature type="region of interest" description="Disordered" evidence="1">
    <location>
        <begin position="1"/>
        <end position="32"/>
    </location>
</feature>
<dbReference type="Proteomes" id="UP000076078">
    <property type="component" value="Unassembled WGS sequence"/>
</dbReference>
<feature type="compositionally biased region" description="Low complexity" evidence="1">
    <location>
        <begin position="14"/>
        <end position="32"/>
    </location>
</feature>
<comment type="caution">
    <text evidence="2">The sequence shown here is derived from an EMBL/GenBank/DDBJ whole genome shotgun (WGS) entry which is preliminary data.</text>
</comment>
<gene>
    <name evidence="2" type="ORF">DLAC_04474</name>
</gene>
<dbReference type="OMA" id="DINVHRY"/>
<organism evidence="2 3">
    <name type="scientific">Tieghemostelium lacteum</name>
    <name type="common">Slime mold</name>
    <name type="synonym">Dictyostelium lacteum</name>
    <dbReference type="NCBI Taxonomy" id="361077"/>
    <lineage>
        <taxon>Eukaryota</taxon>
        <taxon>Amoebozoa</taxon>
        <taxon>Evosea</taxon>
        <taxon>Eumycetozoa</taxon>
        <taxon>Dictyostelia</taxon>
        <taxon>Dictyosteliales</taxon>
        <taxon>Raperosteliaceae</taxon>
        <taxon>Tieghemostelium</taxon>
    </lineage>
</organism>